<sequence length="323" mass="36275">MVLFPFKVGKKPLLALMLSALSVSPLLTQAATVPAGTPLAAKQEVVRNNGSEPASLDPHKVESDVEFNIISDIFEGLVSVDNDGKIRPRLAERWENDNNTRWVFHLRLGLSWSNGDPITAQDVVYSWRRLVSPATASPYESYLSNMHVLNAQAIIDGKKKPDELGIKALDDQTVEVSLDQPISYFLQMLAHPALVPINKKDVEQFGDKWTQPANIVSSGDYKLEQWVVNEKVVAVRNSRYWDDAHTVVNKVTYLPVASGTADVNRYRAGEIDVIYTVPETLFKSLKKELGPEVHARRSWRCITTNSIFRKRHSTIRGCGWRLI</sequence>
<comment type="subcellular location">
    <subcellularLocation>
        <location evidence="1">Cell envelope</location>
    </subcellularLocation>
</comment>
<accession>Q2NWQ4</accession>
<feature type="chain" id="PRO_5004213443" evidence="5">
    <location>
        <begin position="31"/>
        <end position="323"/>
    </location>
</feature>
<dbReference type="PANTHER" id="PTHR30290">
    <property type="entry name" value="PERIPLASMIC BINDING COMPONENT OF ABC TRANSPORTER"/>
    <property type="match status" value="1"/>
</dbReference>
<dbReference type="InterPro" id="IPR000914">
    <property type="entry name" value="SBP_5_dom"/>
</dbReference>
<gene>
    <name evidence="7" type="ordered locus">SG0146</name>
</gene>
<dbReference type="STRING" id="343509.SG0146"/>
<dbReference type="HOGENOM" id="CLU_017028_4_1_6"/>
<evidence type="ECO:0000256" key="3">
    <source>
        <dbReference type="ARBA" id="ARBA00022448"/>
    </source>
</evidence>
<dbReference type="GO" id="GO:0030288">
    <property type="term" value="C:outer membrane-bounded periplasmic space"/>
    <property type="evidence" value="ECO:0007669"/>
    <property type="project" value="TreeGrafter"/>
</dbReference>
<dbReference type="CDD" id="cd08504">
    <property type="entry name" value="PBP2_OppA"/>
    <property type="match status" value="1"/>
</dbReference>
<keyword evidence="8" id="KW-1185">Reference proteome</keyword>
<dbReference type="Gene3D" id="3.40.190.10">
    <property type="entry name" value="Periplasmic binding protein-like II"/>
    <property type="match status" value="1"/>
</dbReference>
<dbReference type="Gene3D" id="3.90.76.10">
    <property type="entry name" value="Dipeptide-binding Protein, Domain 1"/>
    <property type="match status" value="1"/>
</dbReference>
<evidence type="ECO:0000313" key="7">
    <source>
        <dbReference type="EMBL" id="BAE73421.1"/>
    </source>
</evidence>
<organism evidence="7 8">
    <name type="scientific">Sodalis glossinidius (strain morsitans)</name>
    <dbReference type="NCBI Taxonomy" id="343509"/>
    <lineage>
        <taxon>Bacteria</taxon>
        <taxon>Pseudomonadati</taxon>
        <taxon>Pseudomonadota</taxon>
        <taxon>Gammaproteobacteria</taxon>
        <taxon>Enterobacterales</taxon>
        <taxon>Bruguierivoracaceae</taxon>
        <taxon>Sodalis</taxon>
    </lineage>
</organism>
<dbReference type="eggNOG" id="COG4166">
    <property type="taxonomic scope" value="Bacteria"/>
</dbReference>
<dbReference type="InterPro" id="IPR039424">
    <property type="entry name" value="SBP_5"/>
</dbReference>
<dbReference type="Proteomes" id="UP000001932">
    <property type="component" value="Chromosome"/>
</dbReference>
<evidence type="ECO:0000313" key="8">
    <source>
        <dbReference type="Proteomes" id="UP000001932"/>
    </source>
</evidence>
<dbReference type="GO" id="GO:0015833">
    <property type="term" value="P:peptide transport"/>
    <property type="evidence" value="ECO:0007669"/>
    <property type="project" value="TreeGrafter"/>
</dbReference>
<dbReference type="EMBL" id="AP008232">
    <property type="protein sequence ID" value="BAE73421.1"/>
    <property type="molecule type" value="Genomic_DNA"/>
</dbReference>
<dbReference type="Pfam" id="PF00496">
    <property type="entry name" value="SBP_bac_5"/>
    <property type="match status" value="1"/>
</dbReference>
<dbReference type="SUPFAM" id="SSF53850">
    <property type="entry name" value="Periplasmic binding protein-like II"/>
    <property type="match status" value="1"/>
</dbReference>
<evidence type="ECO:0000256" key="2">
    <source>
        <dbReference type="ARBA" id="ARBA00005695"/>
    </source>
</evidence>
<evidence type="ECO:0000256" key="1">
    <source>
        <dbReference type="ARBA" id="ARBA00004196"/>
    </source>
</evidence>
<dbReference type="GO" id="GO:1904680">
    <property type="term" value="F:peptide transmembrane transporter activity"/>
    <property type="evidence" value="ECO:0007669"/>
    <property type="project" value="TreeGrafter"/>
</dbReference>
<dbReference type="FunFam" id="3.90.76.10:FF:000001">
    <property type="entry name" value="Oligopeptide ABC transporter substrate-binding protein"/>
    <property type="match status" value="1"/>
</dbReference>
<feature type="domain" description="Solute-binding protein family 5" evidence="6">
    <location>
        <begin position="85"/>
        <end position="294"/>
    </location>
</feature>
<protein>
    <submittedName>
        <fullName evidence="7">Oligopeptide ABC transporter periplasmic component</fullName>
    </submittedName>
</protein>
<name>Q2NWQ4_SODGM</name>
<evidence type="ECO:0000256" key="4">
    <source>
        <dbReference type="ARBA" id="ARBA00022729"/>
    </source>
</evidence>
<keyword evidence="3" id="KW-0813">Transport</keyword>
<dbReference type="KEGG" id="sgl:SG0146"/>
<dbReference type="AlphaFoldDB" id="Q2NWQ4"/>
<proteinExistence type="inferred from homology"/>
<comment type="similarity">
    <text evidence="2">Belongs to the bacterial solute-binding protein 5 family.</text>
</comment>
<dbReference type="PANTHER" id="PTHR30290:SF10">
    <property type="entry name" value="PERIPLASMIC OLIGOPEPTIDE-BINDING PROTEIN-RELATED"/>
    <property type="match status" value="1"/>
</dbReference>
<evidence type="ECO:0000259" key="6">
    <source>
        <dbReference type="Pfam" id="PF00496"/>
    </source>
</evidence>
<evidence type="ECO:0000256" key="5">
    <source>
        <dbReference type="SAM" id="SignalP"/>
    </source>
</evidence>
<reference evidence="7 8" key="1">
    <citation type="journal article" date="2006" name="Genome Res.">
        <title>Massive genome erosion and functional adaptations provide insights into the symbiotic lifestyle of Sodalis glossinidius in the tsetse host.</title>
        <authorList>
            <person name="Toh H."/>
            <person name="Weiss B.L."/>
            <person name="Perkin S.A.H."/>
            <person name="Yamashita A."/>
            <person name="Oshima K."/>
            <person name="Hattori M."/>
            <person name="Aksoy S."/>
        </authorList>
    </citation>
    <scope>NUCLEOTIDE SEQUENCE [LARGE SCALE GENOMIC DNA]</scope>
    <source>
        <strain evidence="8">morsitans</strain>
    </source>
</reference>
<keyword evidence="4 5" id="KW-0732">Signal</keyword>
<feature type="signal peptide" evidence="5">
    <location>
        <begin position="1"/>
        <end position="30"/>
    </location>
</feature>